<keyword evidence="2" id="KW-0812">Transmembrane</keyword>
<protein>
    <submittedName>
        <fullName evidence="3">Uncharacterized protein</fullName>
    </submittedName>
</protein>
<proteinExistence type="predicted"/>
<sequence>MSSPNMPLLGHMQHSDANVTSPRLPRNFSKPFASPSSPVFPHTAHENQSDVNPYPLFTWPTPTSSPPLRRKPPYIDLVATDYGKLAVSDTVTRVPARLAPIERPQQLAPSLLQACSPVQRQQQLYPPTSPSLASSITTLQSTPTHSPLTPGGAEFEEESVQISTKRKFPFSLAKRLPRHITDEWFVYATVVEKDIGKAGHSGESSSESESEGEVGEAVEVPLVTDKKGRAVRFAGVENDNSSGTEQSASREDKTTANDSTFTLSKFKFPPPPGHNWSGTFGHFAEPTPPTSPATLHYRGASFDVVNPHASLLLGKHDIETPAEIDGLLDDYFTNFAEMAYSNGDISSLSLNNSSQDGSRRGRMLYADPECARRNIMRLPSAPFTEAGPAHESPLAGKGHASTLPTGAMRPNEFLDSQAQQHIRHETAAQSKPDPRESSVYDSSRLSDPFDLYLSDDEAVKPNKIDNVVSQEPRISVGVYTQEVQDRETARWAAAMAYEETGELADFDDEGADADADADATAYHYDRESTIGNIVEAYDHTGNSPEEAARRAGIQYFPELERKQMTIFGYRYPDGGYEHARHPPPGLPAPLSWAHRQYQYDNTELPTSEQTCGATGELLGVTSEHDQHYIPPYPDADGMVYPTYDRQHYSSYPRIPYRYSRESFYPEDYEQQPYYPTTPHNSTQGNYFPQQEATPPTDPYNYKQTPYYLHCPSYSHDNKENVPPNDSAVTLQAPGQVPPQAQTSALQIRPTPGVPAVASKVGVEAPKEEKEKKKKDRIKIDWNIPRPCNWREPKAKREPKPEDLEGDEVWVDIDPEDDPAHYMKDVWRASGLSYANTSDAGDVTYVDPWGGANCCVPDYEGGPNFSLQAKRYSDGWIAHPPLKEHEGPKIIHMTHKEYSDIVEEAITLFKQVMREKQLKATWGGNGNPAAEIRENRLWMCKLEKMMETHSTFVKDAADRIAWEVPNMKPEPGRSWHNGFDAHECYGEIVERLHLPKVDTHKFPKAPPSGMPKRGGQSSESTQKLLSEPPAVYDKKPLEFSNTYSSFTTVKERSPRSETWLLAEDVVQKPRPAKISTSGHGTPSTKHFIGRTPELITPTDSQRTGCPEEYEMNELTRCVNGTGLSRPAISGQTSLKPLQLLGNTTAMDSSTTSFVPGRRMTDSDLIQREPNWTMSPSNRAVPRTAFELPTDAKLVQPMLMSREEARGLAMEAEQQRISNRYFVLTAFFPITALLFGLGRLDWVAKKVSNGRVDGMMKQDKYWARFIAAPLGMMFYAILAIFVVLMVVVVR</sequence>
<evidence type="ECO:0000256" key="2">
    <source>
        <dbReference type="SAM" id="Phobius"/>
    </source>
</evidence>
<feature type="compositionally biased region" description="Polar residues" evidence="1">
    <location>
        <begin position="1014"/>
        <end position="1023"/>
    </location>
</feature>
<feature type="compositionally biased region" description="Polar residues" evidence="1">
    <location>
        <begin position="121"/>
        <end position="147"/>
    </location>
</feature>
<dbReference type="EMBL" id="JAVRQU010000013">
    <property type="protein sequence ID" value="KAK5695784.1"/>
    <property type="molecule type" value="Genomic_DNA"/>
</dbReference>
<gene>
    <name evidence="3" type="ORF">LTR97_008204</name>
</gene>
<feature type="compositionally biased region" description="Polar residues" evidence="1">
    <location>
        <begin position="1073"/>
        <end position="1083"/>
    </location>
</feature>
<feature type="region of interest" description="Disordered" evidence="1">
    <location>
        <begin position="422"/>
        <end position="446"/>
    </location>
</feature>
<feature type="region of interest" description="Disordered" evidence="1">
    <location>
        <begin position="121"/>
        <end position="160"/>
    </location>
</feature>
<keyword evidence="2" id="KW-0472">Membrane</keyword>
<name>A0AAN7W7G9_9PEZI</name>
<keyword evidence="2" id="KW-1133">Transmembrane helix</keyword>
<evidence type="ECO:0000313" key="3">
    <source>
        <dbReference type="EMBL" id="KAK5695784.1"/>
    </source>
</evidence>
<feature type="compositionally biased region" description="Acidic residues" evidence="1">
    <location>
        <begin position="206"/>
        <end position="216"/>
    </location>
</feature>
<feature type="region of interest" description="Disordered" evidence="1">
    <location>
        <begin position="235"/>
        <end position="256"/>
    </location>
</feature>
<feature type="compositionally biased region" description="Polar residues" evidence="1">
    <location>
        <begin position="238"/>
        <end position="247"/>
    </location>
</feature>
<evidence type="ECO:0000256" key="1">
    <source>
        <dbReference type="SAM" id="MobiDB-lite"/>
    </source>
</evidence>
<feature type="compositionally biased region" description="Basic and acidic residues" evidence="1">
    <location>
        <begin position="422"/>
        <end position="438"/>
    </location>
</feature>
<feature type="compositionally biased region" description="Polar residues" evidence="1">
    <location>
        <begin position="677"/>
        <end position="693"/>
    </location>
</feature>
<accession>A0AAN7W7G9</accession>
<dbReference type="Proteomes" id="UP001310594">
    <property type="component" value="Unassembled WGS sequence"/>
</dbReference>
<feature type="region of interest" description="Disordered" evidence="1">
    <location>
        <begin position="382"/>
        <end position="409"/>
    </location>
</feature>
<comment type="caution">
    <text evidence="3">The sequence shown here is derived from an EMBL/GenBank/DDBJ whole genome shotgun (WGS) entry which is preliminary data.</text>
</comment>
<reference evidence="3" key="1">
    <citation type="submission" date="2023-08" db="EMBL/GenBank/DDBJ databases">
        <title>Black Yeasts Isolated from many extreme environments.</title>
        <authorList>
            <person name="Coleine C."/>
            <person name="Stajich J.E."/>
            <person name="Selbmann L."/>
        </authorList>
    </citation>
    <scope>NUCLEOTIDE SEQUENCE</scope>
    <source>
        <strain evidence="3">CCFEE 5810</strain>
    </source>
</reference>
<feature type="transmembrane region" description="Helical" evidence="2">
    <location>
        <begin position="1219"/>
        <end position="1238"/>
    </location>
</feature>
<feature type="region of interest" description="Disordered" evidence="1">
    <location>
        <begin position="1069"/>
        <end position="1102"/>
    </location>
</feature>
<feature type="region of interest" description="Disordered" evidence="1">
    <location>
        <begin position="717"/>
        <end position="741"/>
    </location>
</feature>
<feature type="region of interest" description="Disordered" evidence="1">
    <location>
        <begin position="669"/>
        <end position="701"/>
    </location>
</feature>
<organism evidence="3 4">
    <name type="scientific">Elasticomyces elasticus</name>
    <dbReference type="NCBI Taxonomy" id="574655"/>
    <lineage>
        <taxon>Eukaryota</taxon>
        <taxon>Fungi</taxon>
        <taxon>Dikarya</taxon>
        <taxon>Ascomycota</taxon>
        <taxon>Pezizomycotina</taxon>
        <taxon>Dothideomycetes</taxon>
        <taxon>Dothideomycetidae</taxon>
        <taxon>Mycosphaerellales</taxon>
        <taxon>Teratosphaeriaceae</taxon>
        <taxon>Elasticomyces</taxon>
    </lineage>
</organism>
<feature type="transmembrane region" description="Helical" evidence="2">
    <location>
        <begin position="1259"/>
        <end position="1287"/>
    </location>
</feature>
<evidence type="ECO:0000313" key="4">
    <source>
        <dbReference type="Proteomes" id="UP001310594"/>
    </source>
</evidence>
<feature type="region of interest" description="Disordered" evidence="1">
    <location>
        <begin position="197"/>
        <end position="216"/>
    </location>
</feature>
<feature type="region of interest" description="Disordered" evidence="1">
    <location>
        <begin position="1"/>
        <end position="22"/>
    </location>
</feature>
<feature type="region of interest" description="Disordered" evidence="1">
    <location>
        <begin position="998"/>
        <end position="1030"/>
    </location>
</feature>